<name>A0A2P7MQL5_9CYAN</name>
<evidence type="ECO:0000313" key="1">
    <source>
        <dbReference type="EMBL" id="PSJ03487.1"/>
    </source>
</evidence>
<keyword evidence="2" id="KW-1185">Reference proteome</keyword>
<dbReference type="EMBL" id="PXXO01000021">
    <property type="protein sequence ID" value="PSJ03487.1"/>
    <property type="molecule type" value="Genomic_DNA"/>
</dbReference>
<organism evidence="1 2">
    <name type="scientific">Cyanobium usitatum str. Tous</name>
    <dbReference type="NCBI Taxonomy" id="2116684"/>
    <lineage>
        <taxon>Bacteria</taxon>
        <taxon>Bacillati</taxon>
        <taxon>Cyanobacteriota</taxon>
        <taxon>Cyanophyceae</taxon>
        <taxon>Synechococcales</taxon>
        <taxon>Prochlorococcaceae</taxon>
        <taxon>Cyanobium</taxon>
    </lineage>
</organism>
<dbReference type="RefSeq" id="WP_106633111.1">
    <property type="nucleotide sequence ID" value="NZ_PXXO01000021.1"/>
</dbReference>
<accession>A0A2P7MQL5</accession>
<protein>
    <submittedName>
        <fullName evidence="1">Uncharacterized protein</fullName>
    </submittedName>
</protein>
<sequence>MAFFDLLRGGRRQHQRKNGLIDAAEAPLPTITPPRKLGITTTVDVEPWSTSRLATIFREAKRNPSAAAYEEARLARHRLSQFWLAAPIDQLESLYTGSFGHLQRLVLSGPLTDQPLARDEQRWRRHLVERLQEDFAQPARLNLLLAAILYVPSGTMRVEKPTSYLPEWLLDDYIEFCDPSIAGEIRGPAGFLEAAEQTMLTAPQLSLPQLDERRGNQILEILAEATYVTRMQGLINLHAIDPNDAEVIEELADLRRLLSQLWLDLPSNQLDRLYQSAAGELYQSLLRSRFGAAPLSDEDQARRSALLPLVADLSLNGAVQALLAAMPFFPPEKIQPAGGLEHLPPWTVSLISSLSGGIPAR</sequence>
<gene>
    <name evidence="1" type="ORF">C7K55_12760</name>
</gene>
<dbReference type="OrthoDB" id="435926at2"/>
<reference evidence="1 2" key="1">
    <citation type="journal article" date="2018" name="Environ. Microbiol.">
        <title>Ecological and genomic features of two widespread freshwater picocyanobacteria.</title>
        <authorList>
            <person name="Cabello-Yeves P.J."/>
            <person name="Picazo A."/>
            <person name="Camacho A."/>
            <person name="Callieri C."/>
            <person name="Rosselli R."/>
            <person name="Roda-Garcia J.J."/>
            <person name="Coutinho F.H."/>
            <person name="Rodriguez-Valera F."/>
        </authorList>
    </citation>
    <scope>NUCLEOTIDE SEQUENCE [LARGE SCALE GENOMIC DNA]</scope>
    <source>
        <strain evidence="1 2">Tous</strain>
    </source>
</reference>
<evidence type="ECO:0000313" key="2">
    <source>
        <dbReference type="Proteomes" id="UP000243002"/>
    </source>
</evidence>
<comment type="caution">
    <text evidence="1">The sequence shown here is derived from an EMBL/GenBank/DDBJ whole genome shotgun (WGS) entry which is preliminary data.</text>
</comment>
<dbReference type="Proteomes" id="UP000243002">
    <property type="component" value="Unassembled WGS sequence"/>
</dbReference>
<proteinExistence type="predicted"/>
<dbReference type="AlphaFoldDB" id="A0A2P7MQL5"/>